<sequence length="159" mass="17802">MPTCRTFRSPAPDRSKHQTEVANSRPSSRPSLLADDQGAQNLPATPAERQGWTHQIPTLLEPPTEFQMAQLRRHPCSKPLAEGGQPSSCRQHHRAQKLSIHPCRSTKVEQKQLRPHETDSGPSCPCRTVRAMLTLRRLTAPHSPKLKYPDPFLPKPSVS</sequence>
<feature type="compositionally biased region" description="Polar residues" evidence="1">
    <location>
        <begin position="20"/>
        <end position="30"/>
    </location>
</feature>
<keyword evidence="3" id="KW-1185">Reference proteome</keyword>
<organism evidence="2 3">
    <name type="scientific">Prunus dulcis</name>
    <name type="common">Almond</name>
    <name type="synonym">Amygdalus dulcis</name>
    <dbReference type="NCBI Taxonomy" id="3755"/>
    <lineage>
        <taxon>Eukaryota</taxon>
        <taxon>Viridiplantae</taxon>
        <taxon>Streptophyta</taxon>
        <taxon>Embryophyta</taxon>
        <taxon>Tracheophyta</taxon>
        <taxon>Spermatophyta</taxon>
        <taxon>Magnoliopsida</taxon>
        <taxon>eudicotyledons</taxon>
        <taxon>Gunneridae</taxon>
        <taxon>Pentapetalae</taxon>
        <taxon>rosids</taxon>
        <taxon>fabids</taxon>
        <taxon>Rosales</taxon>
        <taxon>Rosaceae</taxon>
        <taxon>Amygdaloideae</taxon>
        <taxon>Amygdaleae</taxon>
        <taxon>Prunus</taxon>
    </lineage>
</organism>
<evidence type="ECO:0000256" key="1">
    <source>
        <dbReference type="SAM" id="MobiDB-lite"/>
    </source>
</evidence>
<evidence type="ECO:0000313" key="3">
    <source>
        <dbReference type="Proteomes" id="UP001054821"/>
    </source>
</evidence>
<protein>
    <submittedName>
        <fullName evidence="2">Uncharacterized protein</fullName>
    </submittedName>
</protein>
<proteinExistence type="predicted"/>
<reference evidence="2 3" key="1">
    <citation type="journal article" date="2022" name="G3 (Bethesda)">
        <title>Whole-genome sequence and methylome profiling of the almond [Prunus dulcis (Mill.) D.A. Webb] cultivar 'Nonpareil'.</title>
        <authorList>
            <person name="D'Amico-Willman K.M."/>
            <person name="Ouma W.Z."/>
            <person name="Meulia T."/>
            <person name="Sideli G.M."/>
            <person name="Gradziel T.M."/>
            <person name="Fresnedo-Ramirez J."/>
        </authorList>
    </citation>
    <scope>NUCLEOTIDE SEQUENCE [LARGE SCALE GENOMIC DNA]</scope>
    <source>
        <strain evidence="2">Clone GOH B32 T37-40</strain>
    </source>
</reference>
<accession>A0AAD4W0C6</accession>
<feature type="region of interest" description="Disordered" evidence="1">
    <location>
        <begin position="138"/>
        <end position="159"/>
    </location>
</feature>
<dbReference type="AlphaFoldDB" id="A0AAD4W0C6"/>
<name>A0AAD4W0C6_PRUDU</name>
<feature type="region of interest" description="Disordered" evidence="1">
    <location>
        <begin position="72"/>
        <end position="125"/>
    </location>
</feature>
<gene>
    <name evidence="2" type="ORF">L3X38_024681</name>
</gene>
<feature type="region of interest" description="Disordered" evidence="1">
    <location>
        <begin position="1"/>
        <end position="53"/>
    </location>
</feature>
<evidence type="ECO:0000313" key="2">
    <source>
        <dbReference type="EMBL" id="KAI5334548.1"/>
    </source>
</evidence>
<dbReference type="EMBL" id="JAJFAZ020000004">
    <property type="protein sequence ID" value="KAI5334548.1"/>
    <property type="molecule type" value="Genomic_DNA"/>
</dbReference>
<feature type="compositionally biased region" description="Basic and acidic residues" evidence="1">
    <location>
        <begin position="106"/>
        <end position="119"/>
    </location>
</feature>
<dbReference type="Proteomes" id="UP001054821">
    <property type="component" value="Chromosome 4"/>
</dbReference>
<comment type="caution">
    <text evidence="2">The sequence shown here is derived from an EMBL/GenBank/DDBJ whole genome shotgun (WGS) entry which is preliminary data.</text>
</comment>